<accession>A0A5B7DCK4</accession>
<dbReference type="Proteomes" id="UP000324222">
    <property type="component" value="Unassembled WGS sequence"/>
</dbReference>
<dbReference type="EMBL" id="VSRR010000724">
    <property type="protein sequence ID" value="MPC18947.1"/>
    <property type="molecule type" value="Genomic_DNA"/>
</dbReference>
<name>A0A5B7DCK4_PORTR</name>
<evidence type="ECO:0000313" key="1">
    <source>
        <dbReference type="EMBL" id="MPC18947.1"/>
    </source>
</evidence>
<keyword evidence="2" id="KW-1185">Reference proteome</keyword>
<dbReference type="AlphaFoldDB" id="A0A5B7DCK4"/>
<sequence length="123" mass="13573">MTSQLLIERQETTRDKGEGIAGCGSKIVQEHKRPVAVYLIPSIITIRPTHTGQQSLYEQVYLSGIALKQLLSLFVCKNKTDPIILGPHSTQLASGLAECLTVTPLTIHILLSKNMTNRSRDYA</sequence>
<reference evidence="1 2" key="1">
    <citation type="submission" date="2019-05" db="EMBL/GenBank/DDBJ databases">
        <title>Another draft genome of Portunus trituberculatus and its Hox gene families provides insights of decapod evolution.</title>
        <authorList>
            <person name="Jeong J.-H."/>
            <person name="Song I."/>
            <person name="Kim S."/>
            <person name="Choi T."/>
            <person name="Kim D."/>
            <person name="Ryu S."/>
            <person name="Kim W."/>
        </authorList>
    </citation>
    <scope>NUCLEOTIDE SEQUENCE [LARGE SCALE GENOMIC DNA]</scope>
    <source>
        <tissue evidence="1">Muscle</tissue>
    </source>
</reference>
<proteinExistence type="predicted"/>
<organism evidence="1 2">
    <name type="scientific">Portunus trituberculatus</name>
    <name type="common">Swimming crab</name>
    <name type="synonym">Neptunus trituberculatus</name>
    <dbReference type="NCBI Taxonomy" id="210409"/>
    <lineage>
        <taxon>Eukaryota</taxon>
        <taxon>Metazoa</taxon>
        <taxon>Ecdysozoa</taxon>
        <taxon>Arthropoda</taxon>
        <taxon>Crustacea</taxon>
        <taxon>Multicrustacea</taxon>
        <taxon>Malacostraca</taxon>
        <taxon>Eumalacostraca</taxon>
        <taxon>Eucarida</taxon>
        <taxon>Decapoda</taxon>
        <taxon>Pleocyemata</taxon>
        <taxon>Brachyura</taxon>
        <taxon>Eubrachyura</taxon>
        <taxon>Portunoidea</taxon>
        <taxon>Portunidae</taxon>
        <taxon>Portuninae</taxon>
        <taxon>Portunus</taxon>
    </lineage>
</organism>
<comment type="caution">
    <text evidence="1">The sequence shown here is derived from an EMBL/GenBank/DDBJ whole genome shotgun (WGS) entry which is preliminary data.</text>
</comment>
<protein>
    <submittedName>
        <fullName evidence="1">Uncharacterized protein</fullName>
    </submittedName>
</protein>
<evidence type="ECO:0000313" key="2">
    <source>
        <dbReference type="Proteomes" id="UP000324222"/>
    </source>
</evidence>
<gene>
    <name evidence="1" type="ORF">E2C01_011846</name>
</gene>